<dbReference type="SUPFAM" id="SSF47266">
    <property type="entry name" value="4-helical cytokines"/>
    <property type="match status" value="1"/>
</dbReference>
<dbReference type="PANTHER" id="PTHR21353:SF2">
    <property type="entry name" value="CARDIOTROPHIN-1"/>
    <property type="match status" value="1"/>
</dbReference>
<dbReference type="HOGENOM" id="CLU_117935_0_0_1"/>
<dbReference type="eggNOG" id="ENOG502S5Z6">
    <property type="taxonomic scope" value="Eukaryota"/>
</dbReference>
<dbReference type="Gene3D" id="1.20.1250.10">
    <property type="match status" value="1"/>
</dbReference>
<dbReference type="Bgee" id="ENSLACG00000007880">
    <property type="expression patterns" value="Expressed in muscle tissue and 6 other cell types or tissues"/>
</dbReference>
<sequence length="183" mass="20738">QHSSYSSDYTEVIQQTRSLTQLLKGFAEDLLQEYLDCQGDPFGQPGFQVPEIPVSGLPAAHISDESWVSLSDTERLHENYTAYSVFPDFLGMVLEHQLELNPFHTGLHSQLESILSHTQGLLSNLRSVMSAMGFLTPEVDLPPLPDLAGNAFMKKIMGYNVCWQYSSWMERSQKDFELLSEKY</sequence>
<dbReference type="GO" id="GO:0005615">
    <property type="term" value="C:extracellular space"/>
    <property type="evidence" value="ECO:0007669"/>
    <property type="project" value="UniProtKB-KW"/>
</dbReference>
<dbReference type="PANTHER" id="PTHR21353">
    <property type="match status" value="1"/>
</dbReference>
<evidence type="ECO:0000256" key="4">
    <source>
        <dbReference type="ARBA" id="ARBA00022525"/>
    </source>
</evidence>
<dbReference type="InterPro" id="IPR010681">
    <property type="entry name" value="PRF/CT"/>
</dbReference>
<dbReference type="GO" id="GO:0005125">
    <property type="term" value="F:cytokine activity"/>
    <property type="evidence" value="ECO:0007669"/>
    <property type="project" value="UniProtKB-KW"/>
</dbReference>
<reference evidence="5" key="2">
    <citation type="submission" date="2025-08" db="UniProtKB">
        <authorList>
            <consortium name="Ensembl"/>
        </authorList>
    </citation>
    <scope>IDENTIFICATION</scope>
</reference>
<keyword evidence="6" id="KW-1185">Reference proteome</keyword>
<evidence type="ECO:0000313" key="6">
    <source>
        <dbReference type="Proteomes" id="UP000008672"/>
    </source>
</evidence>
<dbReference type="Ensembl" id="ENSLACT00000008992.1">
    <property type="protein sequence ID" value="ENSLACP00000008923.1"/>
    <property type="gene ID" value="ENSLACG00000007880.1"/>
</dbReference>
<dbReference type="EMBL" id="AFYH01127790">
    <property type="status" value="NOT_ANNOTATED_CDS"/>
    <property type="molecule type" value="Genomic_DNA"/>
</dbReference>
<name>H3AH02_LATCH</name>
<dbReference type="Proteomes" id="UP000008672">
    <property type="component" value="Unassembled WGS sequence"/>
</dbReference>
<keyword evidence="3" id="KW-0202">Cytokine</keyword>
<keyword evidence="4" id="KW-0964">Secreted</keyword>
<gene>
    <name evidence="5" type="primary">CTF1</name>
</gene>
<evidence type="ECO:0000313" key="5">
    <source>
        <dbReference type="Ensembl" id="ENSLACP00000008923.1"/>
    </source>
</evidence>
<protein>
    <submittedName>
        <fullName evidence="5">Cardiotrophin 1</fullName>
    </submittedName>
</protein>
<comment type="similarity">
    <text evidence="2">Belongs to the IL-6 superfamily.</text>
</comment>
<reference evidence="6" key="1">
    <citation type="submission" date="2011-08" db="EMBL/GenBank/DDBJ databases">
        <title>The draft genome of Latimeria chalumnae.</title>
        <authorList>
            <person name="Di Palma F."/>
            <person name="Alfoldi J."/>
            <person name="Johnson J."/>
            <person name="Berlin A."/>
            <person name="Gnerre S."/>
            <person name="Jaffe D."/>
            <person name="MacCallum I."/>
            <person name="Young S."/>
            <person name="Walker B.J."/>
            <person name="Lander E."/>
            <person name="Lindblad-Toh K."/>
        </authorList>
    </citation>
    <scope>NUCLEOTIDE SEQUENCE [LARGE SCALE GENOMIC DNA]</scope>
    <source>
        <strain evidence="6">Wild caught</strain>
    </source>
</reference>
<dbReference type="GO" id="GO:0007166">
    <property type="term" value="P:cell surface receptor signaling pathway"/>
    <property type="evidence" value="ECO:0007669"/>
    <property type="project" value="TreeGrafter"/>
</dbReference>
<dbReference type="InterPro" id="IPR009079">
    <property type="entry name" value="4_helix_cytokine-like_core"/>
</dbReference>
<dbReference type="InParanoid" id="H3AH02"/>
<reference evidence="5" key="3">
    <citation type="submission" date="2025-09" db="UniProtKB">
        <authorList>
            <consortium name="Ensembl"/>
        </authorList>
    </citation>
    <scope>IDENTIFICATION</scope>
</reference>
<dbReference type="GeneTree" id="ENSGT00510000048856"/>
<accession>H3AH02</accession>
<dbReference type="AlphaFoldDB" id="H3AH02"/>
<evidence type="ECO:0000256" key="1">
    <source>
        <dbReference type="ARBA" id="ARBA00004613"/>
    </source>
</evidence>
<organism evidence="5 6">
    <name type="scientific">Latimeria chalumnae</name>
    <name type="common">Coelacanth</name>
    <dbReference type="NCBI Taxonomy" id="7897"/>
    <lineage>
        <taxon>Eukaryota</taxon>
        <taxon>Metazoa</taxon>
        <taxon>Chordata</taxon>
        <taxon>Craniata</taxon>
        <taxon>Vertebrata</taxon>
        <taxon>Euteleostomi</taxon>
        <taxon>Coelacanthiformes</taxon>
        <taxon>Coelacanthidae</taxon>
        <taxon>Latimeria</taxon>
    </lineage>
</organism>
<dbReference type="FunCoup" id="H3AH02">
    <property type="interactions" value="282"/>
</dbReference>
<dbReference type="STRING" id="7897.ENSLACP00000008923"/>
<dbReference type="OMA" id="CQQMDLN"/>
<dbReference type="Pfam" id="PF06875">
    <property type="entry name" value="PRF"/>
    <property type="match status" value="1"/>
</dbReference>
<evidence type="ECO:0000256" key="2">
    <source>
        <dbReference type="ARBA" id="ARBA00007432"/>
    </source>
</evidence>
<comment type="subcellular location">
    <subcellularLocation>
        <location evidence="1">Secreted</location>
    </subcellularLocation>
</comment>
<evidence type="ECO:0000256" key="3">
    <source>
        <dbReference type="ARBA" id="ARBA00022514"/>
    </source>
</evidence>
<proteinExistence type="inferred from homology"/>